<name>A0AAD5X3B5_9FUNG</name>
<dbReference type="EMBL" id="JADGJD010000144">
    <property type="protein sequence ID" value="KAJ3054317.1"/>
    <property type="molecule type" value="Genomic_DNA"/>
</dbReference>
<keyword evidence="3" id="KW-1185">Reference proteome</keyword>
<evidence type="ECO:0000256" key="1">
    <source>
        <dbReference type="SAM" id="MobiDB-lite"/>
    </source>
</evidence>
<organism evidence="2 3">
    <name type="scientific">Rhizophlyctis rosea</name>
    <dbReference type="NCBI Taxonomy" id="64517"/>
    <lineage>
        <taxon>Eukaryota</taxon>
        <taxon>Fungi</taxon>
        <taxon>Fungi incertae sedis</taxon>
        <taxon>Chytridiomycota</taxon>
        <taxon>Chytridiomycota incertae sedis</taxon>
        <taxon>Chytridiomycetes</taxon>
        <taxon>Rhizophlyctidales</taxon>
        <taxon>Rhizophlyctidaceae</taxon>
        <taxon>Rhizophlyctis</taxon>
    </lineage>
</organism>
<evidence type="ECO:0000313" key="2">
    <source>
        <dbReference type="EMBL" id="KAJ3054317.1"/>
    </source>
</evidence>
<reference evidence="2" key="1">
    <citation type="submission" date="2020-05" db="EMBL/GenBank/DDBJ databases">
        <title>Phylogenomic resolution of chytrid fungi.</title>
        <authorList>
            <person name="Stajich J.E."/>
            <person name="Amses K."/>
            <person name="Simmons R."/>
            <person name="Seto K."/>
            <person name="Myers J."/>
            <person name="Bonds A."/>
            <person name="Quandt C.A."/>
            <person name="Barry K."/>
            <person name="Liu P."/>
            <person name="Grigoriev I."/>
            <person name="Longcore J.E."/>
            <person name="James T.Y."/>
        </authorList>
    </citation>
    <scope>NUCLEOTIDE SEQUENCE</scope>
    <source>
        <strain evidence="2">JEL0318</strain>
    </source>
</reference>
<proteinExistence type="predicted"/>
<feature type="region of interest" description="Disordered" evidence="1">
    <location>
        <begin position="245"/>
        <end position="354"/>
    </location>
</feature>
<feature type="region of interest" description="Disordered" evidence="1">
    <location>
        <begin position="1"/>
        <end position="153"/>
    </location>
</feature>
<comment type="caution">
    <text evidence="2">The sequence shown here is derived from an EMBL/GenBank/DDBJ whole genome shotgun (WGS) entry which is preliminary data.</text>
</comment>
<feature type="compositionally biased region" description="Gly residues" evidence="1">
    <location>
        <begin position="84"/>
        <end position="93"/>
    </location>
</feature>
<evidence type="ECO:0008006" key="4">
    <source>
        <dbReference type="Google" id="ProtNLM"/>
    </source>
</evidence>
<accession>A0AAD5X3B5</accession>
<feature type="compositionally biased region" description="Gly residues" evidence="1">
    <location>
        <begin position="307"/>
        <end position="324"/>
    </location>
</feature>
<protein>
    <recommendedName>
        <fullName evidence="4">FAR1 domain-containing protein</fullName>
    </recommendedName>
</protein>
<gene>
    <name evidence="2" type="ORF">HK097_002100</name>
</gene>
<sequence length="468" mass="50611">MQQQPSQPQPQASHRPQQPPQQQHQQQNNQQPLNQQQYGRLAAGAAGGGGRFQNQNAPSPQMQQGGQQGGQGGQGMMGGQQQAGPGGMIGVPGVGMMHHHHPQQQFHYGGGSDPQDWKLDSQGMFHAGGGGNGGNGSGVSHSNAGGPLPTLQPSHQLHSLRSNYPPLGGNSPQFSPFDPSQPYRMQQQPFLNAAPPHLQHPHQQHNTQPQMSAMHHQQNPNQMGFNPSMPRNMFNPAMASEMRMGGGGPTLPSLMDPDLSSYPSHLPPSSFEPDPSFLRAGPSDPHFLGSVSPNTVHAPSPTFSPGSGMGGGGPGGYHGGGGGSSSNAGHAHNSHLQHHPNHPHDHLPSGPDTILPYTPEAFKHSLLNHRFEDKDLALDFIKDTAKKFGFSVLVRTSKPDYVVVICNCGRRLKKLKNERKRNRKFKTAMTGCGWRVVLFRNAKRLFEFRGTPKMEHNHELPVEVLPMV</sequence>
<feature type="compositionally biased region" description="Gly residues" evidence="1">
    <location>
        <begin position="66"/>
        <end position="78"/>
    </location>
</feature>
<evidence type="ECO:0000313" key="3">
    <source>
        <dbReference type="Proteomes" id="UP001212841"/>
    </source>
</evidence>
<feature type="compositionally biased region" description="Basic residues" evidence="1">
    <location>
        <begin position="332"/>
        <end position="341"/>
    </location>
</feature>
<feature type="compositionally biased region" description="Low complexity" evidence="1">
    <location>
        <begin position="256"/>
        <end position="269"/>
    </location>
</feature>
<feature type="compositionally biased region" description="Low complexity" evidence="1">
    <location>
        <begin position="1"/>
        <end position="37"/>
    </location>
</feature>
<feature type="region of interest" description="Disordered" evidence="1">
    <location>
        <begin position="194"/>
        <end position="218"/>
    </location>
</feature>
<feature type="compositionally biased region" description="Gly residues" evidence="1">
    <location>
        <begin position="126"/>
        <end position="137"/>
    </location>
</feature>
<dbReference type="AlphaFoldDB" id="A0AAD5X3B5"/>
<dbReference type="Proteomes" id="UP001212841">
    <property type="component" value="Unassembled WGS sequence"/>
</dbReference>
<feature type="compositionally biased region" description="Polar residues" evidence="1">
    <location>
        <begin position="291"/>
        <end position="303"/>
    </location>
</feature>